<keyword evidence="3" id="KW-0560">Oxidoreductase</keyword>
<dbReference type="PANTHER" id="PTHR42847">
    <property type="entry name" value="ALKANESULFONATE MONOOXYGENASE"/>
    <property type="match status" value="1"/>
</dbReference>
<dbReference type="InterPro" id="IPR011251">
    <property type="entry name" value="Luciferase-like_dom"/>
</dbReference>
<dbReference type="InterPro" id="IPR050172">
    <property type="entry name" value="SsuD_RutA_monooxygenase"/>
</dbReference>
<comment type="caution">
    <text evidence="6">The sequence shown here is derived from an EMBL/GenBank/DDBJ whole genome shotgun (WGS) entry which is preliminary data.</text>
</comment>
<gene>
    <name evidence="6" type="ORF">LX13_002632</name>
</gene>
<proteinExistence type="predicted"/>
<evidence type="ECO:0000313" key="6">
    <source>
        <dbReference type="EMBL" id="MCP2176813.1"/>
    </source>
</evidence>
<dbReference type="PANTHER" id="PTHR42847:SF4">
    <property type="entry name" value="ALKANESULFONATE MONOOXYGENASE-RELATED"/>
    <property type="match status" value="1"/>
</dbReference>
<keyword evidence="2" id="KW-0288">FMN</keyword>
<dbReference type="EMBL" id="JAMTCJ010000002">
    <property type="protein sequence ID" value="MCP2176813.1"/>
    <property type="molecule type" value="Genomic_DNA"/>
</dbReference>
<protein>
    <submittedName>
        <fullName evidence="6">Alkanesulfonate monooxygenase</fullName>
    </submittedName>
</protein>
<evidence type="ECO:0000256" key="4">
    <source>
        <dbReference type="ARBA" id="ARBA00023033"/>
    </source>
</evidence>
<dbReference type="RefSeq" id="WP_253661757.1">
    <property type="nucleotide sequence ID" value="NZ_BAAAJQ010000001.1"/>
</dbReference>
<dbReference type="Proteomes" id="UP001206895">
    <property type="component" value="Unassembled WGS sequence"/>
</dbReference>
<organism evidence="6 7">
    <name type="scientific">Williamsia maris</name>
    <dbReference type="NCBI Taxonomy" id="72806"/>
    <lineage>
        <taxon>Bacteria</taxon>
        <taxon>Bacillati</taxon>
        <taxon>Actinomycetota</taxon>
        <taxon>Actinomycetes</taxon>
        <taxon>Mycobacteriales</taxon>
        <taxon>Nocardiaceae</taxon>
        <taxon>Williamsia</taxon>
    </lineage>
</organism>
<dbReference type="Pfam" id="PF00296">
    <property type="entry name" value="Bac_luciferase"/>
    <property type="match status" value="1"/>
</dbReference>
<evidence type="ECO:0000259" key="5">
    <source>
        <dbReference type="Pfam" id="PF00296"/>
    </source>
</evidence>
<keyword evidence="4 6" id="KW-0503">Monooxygenase</keyword>
<name>A0ABT1HF12_9NOCA</name>
<dbReference type="Gene3D" id="3.20.20.30">
    <property type="entry name" value="Luciferase-like domain"/>
    <property type="match status" value="1"/>
</dbReference>
<accession>A0ABT1HF12</accession>
<feature type="domain" description="Luciferase-like" evidence="5">
    <location>
        <begin position="46"/>
        <end position="354"/>
    </location>
</feature>
<evidence type="ECO:0000256" key="3">
    <source>
        <dbReference type="ARBA" id="ARBA00023002"/>
    </source>
</evidence>
<keyword evidence="1" id="KW-0285">Flavoprotein</keyword>
<evidence type="ECO:0000256" key="1">
    <source>
        <dbReference type="ARBA" id="ARBA00022630"/>
    </source>
</evidence>
<dbReference type="CDD" id="cd01094">
    <property type="entry name" value="Alkanesulfonate_monoxygenase"/>
    <property type="match status" value="1"/>
</dbReference>
<dbReference type="GO" id="GO:0004497">
    <property type="term" value="F:monooxygenase activity"/>
    <property type="evidence" value="ECO:0007669"/>
    <property type="project" value="UniProtKB-KW"/>
</dbReference>
<dbReference type="InterPro" id="IPR036661">
    <property type="entry name" value="Luciferase-like_sf"/>
</dbReference>
<evidence type="ECO:0000256" key="2">
    <source>
        <dbReference type="ARBA" id="ARBA00022643"/>
    </source>
</evidence>
<keyword evidence="7" id="KW-1185">Reference proteome</keyword>
<sequence>MTDTDTPAPPRFHWFLPTGGDDERLGARSHGAILGATGSGSGVAPPVDPGHRDPTLAHLTELVRTVEHWGFEAVLTPTGGHCEDAWVVTSALIPATTRLKFLVAFRPGAVAPVLSAQMVSTFHRLSGGRILLNVVVGGDDAEQRAYGDTLPKDERYARAEEFLQIARDVGDGRPVAVDSRFHTVDRPVGAGFAGAPPVPLPDVYLGGSSDAAVEVAAKQADVYLSWGEPPDAVADKIARVRDRAAAHGRSIRGGIRLHVITRDSAEEAWARADELIGGVDSETVATRQAQLAAIGSEGQRRMLALHGGDRDRLLVGPNLWAGIGLVRGGAGTALVGSHDEVAERIEEYRAAGVEEFIFSGYPHIAEAEQFGAGVLSRYRQQVSAGSDRSARDG</sequence>
<evidence type="ECO:0000313" key="7">
    <source>
        <dbReference type="Proteomes" id="UP001206895"/>
    </source>
</evidence>
<dbReference type="SUPFAM" id="SSF51679">
    <property type="entry name" value="Bacterial luciferase-like"/>
    <property type="match status" value="1"/>
</dbReference>
<reference evidence="6 7" key="1">
    <citation type="submission" date="2022-06" db="EMBL/GenBank/DDBJ databases">
        <title>Genomic Encyclopedia of Archaeal and Bacterial Type Strains, Phase II (KMG-II): from individual species to whole genera.</title>
        <authorList>
            <person name="Goeker M."/>
        </authorList>
    </citation>
    <scope>NUCLEOTIDE SEQUENCE [LARGE SCALE GENOMIC DNA]</scope>
    <source>
        <strain evidence="6 7">DSM 44693</strain>
    </source>
</reference>